<keyword evidence="2" id="KW-1185">Reference proteome</keyword>
<comment type="caution">
    <text evidence="1">The sequence shown here is derived from an EMBL/GenBank/DDBJ whole genome shotgun (WGS) entry which is preliminary data.</text>
</comment>
<dbReference type="EMBL" id="JARBHB010000004">
    <property type="protein sequence ID" value="KAJ8885042.1"/>
    <property type="molecule type" value="Genomic_DNA"/>
</dbReference>
<organism evidence="1 2">
    <name type="scientific">Dryococelus australis</name>
    <dbReference type="NCBI Taxonomy" id="614101"/>
    <lineage>
        <taxon>Eukaryota</taxon>
        <taxon>Metazoa</taxon>
        <taxon>Ecdysozoa</taxon>
        <taxon>Arthropoda</taxon>
        <taxon>Hexapoda</taxon>
        <taxon>Insecta</taxon>
        <taxon>Pterygota</taxon>
        <taxon>Neoptera</taxon>
        <taxon>Polyneoptera</taxon>
        <taxon>Phasmatodea</taxon>
        <taxon>Verophasmatodea</taxon>
        <taxon>Anareolatae</taxon>
        <taxon>Phasmatidae</taxon>
        <taxon>Eurycanthinae</taxon>
        <taxon>Dryococelus</taxon>
    </lineage>
</organism>
<dbReference type="Proteomes" id="UP001159363">
    <property type="component" value="Chromosome X"/>
</dbReference>
<evidence type="ECO:0000313" key="2">
    <source>
        <dbReference type="Proteomes" id="UP001159363"/>
    </source>
</evidence>
<proteinExistence type="predicted"/>
<name>A0ABQ9HL21_9NEOP</name>
<evidence type="ECO:0000313" key="1">
    <source>
        <dbReference type="EMBL" id="KAJ8885042.1"/>
    </source>
</evidence>
<accession>A0ABQ9HL21</accession>
<sequence>MARQSESVSQYIMELKNCAKMCNFGYFLDNPLHDCLVCGLSSYLIQMMLFIEPNLIFEMACTIALSMELAAYQTKLCSQLH</sequence>
<gene>
    <name evidence="1" type="ORF">PR048_011238</name>
</gene>
<protein>
    <submittedName>
        <fullName evidence="1">Uncharacterized protein</fullName>
    </submittedName>
</protein>
<reference evidence="1 2" key="1">
    <citation type="submission" date="2023-02" db="EMBL/GenBank/DDBJ databases">
        <title>LHISI_Scaffold_Assembly.</title>
        <authorList>
            <person name="Stuart O.P."/>
            <person name="Cleave R."/>
            <person name="Magrath M.J.L."/>
            <person name="Mikheyev A.S."/>
        </authorList>
    </citation>
    <scope>NUCLEOTIDE SEQUENCE [LARGE SCALE GENOMIC DNA]</scope>
    <source>
        <strain evidence="1">Daus_M_001</strain>
        <tissue evidence="1">Leg muscle</tissue>
    </source>
</reference>